<feature type="compositionally biased region" description="Acidic residues" evidence="7">
    <location>
        <begin position="1879"/>
        <end position="1889"/>
    </location>
</feature>
<feature type="compositionally biased region" description="Polar residues" evidence="7">
    <location>
        <begin position="586"/>
        <end position="595"/>
    </location>
</feature>
<feature type="compositionally biased region" description="Polar residues" evidence="7">
    <location>
        <begin position="1"/>
        <end position="20"/>
    </location>
</feature>
<feature type="compositionally biased region" description="Polar residues" evidence="7">
    <location>
        <begin position="712"/>
        <end position="737"/>
    </location>
</feature>
<feature type="compositionally biased region" description="Low complexity" evidence="7">
    <location>
        <begin position="85"/>
        <end position="94"/>
    </location>
</feature>
<keyword evidence="10" id="KW-1185">Reference proteome</keyword>
<feature type="compositionally biased region" description="Polar residues" evidence="7">
    <location>
        <begin position="1105"/>
        <end position="1143"/>
    </location>
</feature>
<keyword evidence="2" id="KW-0805">Transcription regulation</keyword>
<feature type="region of interest" description="Disordered" evidence="7">
    <location>
        <begin position="623"/>
        <end position="673"/>
    </location>
</feature>
<evidence type="ECO:0000256" key="4">
    <source>
        <dbReference type="ARBA" id="ARBA00023163"/>
    </source>
</evidence>
<feature type="domain" description="HMG box" evidence="8">
    <location>
        <begin position="1471"/>
        <end position="1539"/>
    </location>
</feature>
<feature type="compositionally biased region" description="Polar residues" evidence="7">
    <location>
        <begin position="2101"/>
        <end position="2113"/>
    </location>
</feature>
<organism evidence="9 10">
    <name type="scientific">Glossina palpalis gambiensis</name>
    <dbReference type="NCBI Taxonomy" id="67801"/>
    <lineage>
        <taxon>Eukaryota</taxon>
        <taxon>Metazoa</taxon>
        <taxon>Ecdysozoa</taxon>
        <taxon>Arthropoda</taxon>
        <taxon>Hexapoda</taxon>
        <taxon>Insecta</taxon>
        <taxon>Pterygota</taxon>
        <taxon>Neoptera</taxon>
        <taxon>Endopterygota</taxon>
        <taxon>Diptera</taxon>
        <taxon>Brachycera</taxon>
        <taxon>Muscomorpha</taxon>
        <taxon>Hippoboscoidea</taxon>
        <taxon>Glossinidae</taxon>
        <taxon>Glossina</taxon>
    </lineage>
</organism>
<dbReference type="Pfam" id="PF00505">
    <property type="entry name" value="HMG_box"/>
    <property type="match status" value="1"/>
</dbReference>
<evidence type="ECO:0000256" key="1">
    <source>
        <dbReference type="ARBA" id="ARBA00022553"/>
    </source>
</evidence>
<evidence type="ECO:0000256" key="6">
    <source>
        <dbReference type="PROSITE-ProRule" id="PRU00267"/>
    </source>
</evidence>
<dbReference type="Gene3D" id="1.10.30.10">
    <property type="entry name" value="High mobility group box domain"/>
    <property type="match status" value="1"/>
</dbReference>
<evidence type="ECO:0000259" key="8">
    <source>
        <dbReference type="PROSITE" id="PS50118"/>
    </source>
</evidence>
<reference evidence="9" key="2">
    <citation type="submission" date="2020-05" db="UniProtKB">
        <authorList>
            <consortium name="EnsemblMetazoa"/>
        </authorList>
    </citation>
    <scope>IDENTIFICATION</scope>
    <source>
        <strain evidence="9">IAEA</strain>
    </source>
</reference>
<feature type="compositionally biased region" description="Acidic residues" evidence="7">
    <location>
        <begin position="1144"/>
        <end position="1155"/>
    </location>
</feature>
<dbReference type="GO" id="GO:0000981">
    <property type="term" value="F:DNA-binding transcription factor activity, RNA polymerase II-specific"/>
    <property type="evidence" value="ECO:0007669"/>
    <property type="project" value="TreeGrafter"/>
</dbReference>
<feature type="region of interest" description="Disordered" evidence="7">
    <location>
        <begin position="1543"/>
        <end position="1606"/>
    </location>
</feature>
<feature type="compositionally biased region" description="Low complexity" evidence="7">
    <location>
        <begin position="1430"/>
        <end position="1446"/>
    </location>
</feature>
<dbReference type="SMART" id="SM00398">
    <property type="entry name" value="HMG"/>
    <property type="match status" value="1"/>
</dbReference>
<feature type="region of interest" description="Disordered" evidence="7">
    <location>
        <begin position="1709"/>
        <end position="1738"/>
    </location>
</feature>
<keyword evidence="4" id="KW-0804">Transcription</keyword>
<feature type="region of interest" description="Disordered" evidence="7">
    <location>
        <begin position="1288"/>
        <end position="1376"/>
    </location>
</feature>
<dbReference type="CDD" id="cd21990">
    <property type="entry name" value="HMG-box_CIC-like"/>
    <property type="match status" value="1"/>
</dbReference>
<reference evidence="10" key="1">
    <citation type="submission" date="2015-01" db="EMBL/GenBank/DDBJ databases">
        <authorList>
            <person name="Aksoy S."/>
            <person name="Warren W."/>
            <person name="Wilson R.K."/>
        </authorList>
    </citation>
    <scope>NUCLEOTIDE SEQUENCE [LARGE SCALE GENOMIC DNA]</scope>
    <source>
        <strain evidence="10">IAEA</strain>
    </source>
</reference>
<feature type="compositionally biased region" description="Low complexity" evidence="7">
    <location>
        <begin position="1158"/>
        <end position="1171"/>
    </location>
</feature>
<feature type="compositionally biased region" description="Low complexity" evidence="7">
    <location>
        <begin position="1853"/>
        <end position="1866"/>
    </location>
</feature>
<feature type="compositionally biased region" description="Basic and acidic residues" evidence="7">
    <location>
        <begin position="72"/>
        <end position="81"/>
    </location>
</feature>
<dbReference type="InterPro" id="IPR058607">
    <property type="entry name" value="HMG-box_Cic-like"/>
</dbReference>
<keyword evidence="3 6" id="KW-0238">DNA-binding</keyword>
<dbReference type="InterPro" id="IPR058606">
    <property type="entry name" value="HTH_Cic_C"/>
</dbReference>
<dbReference type="GO" id="GO:0005634">
    <property type="term" value="C:nucleus"/>
    <property type="evidence" value="ECO:0007669"/>
    <property type="project" value="UniProtKB-UniRule"/>
</dbReference>
<evidence type="ECO:0000313" key="9">
    <source>
        <dbReference type="EnsemblMetazoa" id="GPPI028095-PA"/>
    </source>
</evidence>
<dbReference type="Pfam" id="PF16090">
    <property type="entry name" value="DUF4819"/>
    <property type="match status" value="1"/>
</dbReference>
<dbReference type="InterPro" id="IPR036910">
    <property type="entry name" value="HMG_box_dom_sf"/>
</dbReference>
<dbReference type="PANTHER" id="PTHR13059:SF13">
    <property type="entry name" value="PROTEIN CAPICUA HOMOLOG"/>
    <property type="match status" value="1"/>
</dbReference>
<feature type="region of interest" description="Disordered" evidence="7">
    <location>
        <begin position="1090"/>
        <end position="1179"/>
    </location>
</feature>
<dbReference type="PROSITE" id="PS50118">
    <property type="entry name" value="HMG_BOX_2"/>
    <property type="match status" value="1"/>
</dbReference>
<feature type="compositionally biased region" description="Basic and acidic residues" evidence="7">
    <location>
        <begin position="738"/>
        <end position="748"/>
    </location>
</feature>
<feature type="compositionally biased region" description="Low complexity" evidence="7">
    <location>
        <begin position="2122"/>
        <end position="2145"/>
    </location>
</feature>
<feature type="compositionally biased region" description="Low complexity" evidence="7">
    <location>
        <begin position="1356"/>
        <end position="1369"/>
    </location>
</feature>
<feature type="compositionally biased region" description="Polar residues" evidence="7">
    <location>
        <begin position="2785"/>
        <end position="2795"/>
    </location>
</feature>
<feature type="compositionally biased region" description="Polar residues" evidence="7">
    <location>
        <begin position="1249"/>
        <end position="1267"/>
    </location>
</feature>
<dbReference type="STRING" id="67801.A0A1B0BF66"/>
<feature type="compositionally biased region" description="Low complexity" evidence="7">
    <location>
        <begin position="2652"/>
        <end position="2661"/>
    </location>
</feature>
<dbReference type="Proteomes" id="UP000092460">
    <property type="component" value="Unassembled WGS sequence"/>
</dbReference>
<feature type="region of interest" description="Disordered" evidence="7">
    <location>
        <begin position="704"/>
        <end position="753"/>
    </location>
</feature>
<feature type="compositionally biased region" description="Low complexity" evidence="7">
    <location>
        <begin position="2672"/>
        <end position="2702"/>
    </location>
</feature>
<keyword evidence="5 6" id="KW-0539">Nucleus</keyword>
<evidence type="ECO:0000256" key="2">
    <source>
        <dbReference type="ARBA" id="ARBA00023015"/>
    </source>
</evidence>
<feature type="DNA-binding region" description="HMG box" evidence="6">
    <location>
        <begin position="1471"/>
        <end position="1539"/>
    </location>
</feature>
<feature type="region of interest" description="Disordered" evidence="7">
    <location>
        <begin position="1240"/>
        <end position="1267"/>
    </location>
</feature>
<protein>
    <recommendedName>
        <fullName evidence="8">HMG box domain-containing protein</fullName>
    </recommendedName>
</protein>
<feature type="region of interest" description="Disordered" evidence="7">
    <location>
        <begin position="2101"/>
        <end position="2147"/>
    </location>
</feature>
<evidence type="ECO:0000256" key="3">
    <source>
        <dbReference type="ARBA" id="ARBA00023125"/>
    </source>
</evidence>
<feature type="region of interest" description="Disordered" evidence="7">
    <location>
        <begin position="1429"/>
        <end position="1468"/>
    </location>
</feature>
<feature type="compositionally biased region" description="Polar residues" evidence="7">
    <location>
        <begin position="1303"/>
        <end position="1341"/>
    </location>
</feature>
<feature type="compositionally biased region" description="Low complexity" evidence="7">
    <location>
        <begin position="1826"/>
        <end position="1839"/>
    </location>
</feature>
<dbReference type="EnsemblMetazoa" id="GPPI028095-RA">
    <property type="protein sequence ID" value="GPPI028095-PA"/>
    <property type="gene ID" value="GPPI028095"/>
</dbReference>
<evidence type="ECO:0000256" key="7">
    <source>
        <dbReference type="SAM" id="MobiDB-lite"/>
    </source>
</evidence>
<feature type="region of interest" description="Disordered" evidence="7">
    <location>
        <begin position="2479"/>
        <end position="2538"/>
    </location>
</feature>
<feature type="compositionally biased region" description="Polar residues" evidence="7">
    <location>
        <begin position="2813"/>
        <end position="2832"/>
    </location>
</feature>
<dbReference type="VEuPathDB" id="VectorBase:GPPI028095"/>
<keyword evidence="1" id="KW-0597">Phosphoprotein</keyword>
<dbReference type="EMBL" id="JXJN01013302">
    <property type="status" value="NOT_ANNOTATED_CDS"/>
    <property type="molecule type" value="Genomic_DNA"/>
</dbReference>
<feature type="region of interest" description="Disordered" evidence="7">
    <location>
        <begin position="2780"/>
        <end position="2839"/>
    </location>
</feature>
<evidence type="ECO:0000313" key="10">
    <source>
        <dbReference type="Proteomes" id="UP000092460"/>
    </source>
</evidence>
<dbReference type="InterPro" id="IPR032147">
    <property type="entry name" value="Cic_dom"/>
</dbReference>
<dbReference type="InterPro" id="IPR052412">
    <property type="entry name" value="CC-Dev_Transcription_Reg"/>
</dbReference>
<feature type="compositionally biased region" description="Acidic residues" evidence="7">
    <location>
        <begin position="1342"/>
        <end position="1353"/>
    </location>
</feature>
<evidence type="ECO:0000256" key="5">
    <source>
        <dbReference type="ARBA" id="ARBA00023242"/>
    </source>
</evidence>
<sequence>MVTPSTTVVKTDNTSALASDNNQQQTHGIQTQQQQHNSSSANVANANVVATPPPRQHPKKRKFDPSELDQADQLRHHESPPDAKSSSISSTQAAAATTAGATHIATFSLRNGMSSLGSFIASSSNNNSNKFILSQQQCNAPVASTDCPITVASTIMANSTTASSTAAPISTEIAGNSMLDASSGSLMSMVGTGTQCRESPEKRTIITRNGSGNRIHIPIASQSTIAGQRLMSAQNQPQPIATVSPPKANALLATPNNVVSDDVVLNLRDWVNTRVLAKLSNYYAPGITRSLSTKDMPTNSIFVEFDPPERGTHLYTDVLNSGRFNVILDASPPAADIMEDARVCVRTQIEGRDGCVFIEGTVVDINSATKQFTVQIVTSETGAPILKAVKRADLRLLIPPWWDELNEVSPVENIGPATPKKSVSLHPRILPRNTITTQSNVTHSQYQSGRSLLAKGHQQLSYHQESQQQIAYTVSSKVMASGPTVLQRPQTSSHQKSDDFYRTIATSPFQSSTTVINSTTSQIQTSYGAGASVGFNENTNSEMVCNSEIASDTFINQQQQQQPTATSNNSCIVTESKIISERHQQQQRTAGTTGPSYDDSYDSDDELKRVDIGNYTLLGDADPEKLSGCSKRSSMQSRGSTSSLIDQRLTPRSHPATPRSQANTPHRFKKGDIVVSESGVSKKYNGKQWRRLCSLCNKESQRRGLCSRHLNQKGSSLRSAGPSRFQNDISSRSSSKTQVDEDTSRDSETSPNYRITGRFDQEETDVANMLVSLGSSRSGTPSYSSPVNHGPSPMNVNHSPVPQVVVTNRQNFFTPIGGGPSAVSMDTHANKWKTTPSPVMYNVVGYAPQAICPGAVTSNASTMATVTPAPPQQSPVSMVMHQPNASIVSASKQRDLSISQMQVQQQSLSPVPLPPPPVVVSTAQSSSTTTSVVGHATSVIRISPASSTNTLPNTAAAVPLQQPFHPVIVDATQLVPVLPQTQQTTLSNTHQTLPQHHSSINQLLHNQQHQQLPLLQSTKSHKSLPQQQQSQQQQVTDTIIPKNGFNSGSIFHWHTLLPHISQSPVKSQNTTNYTIAGIVSPKRLPTVTVGPAAATTTTPPPPVNSNPLMISQPPMSSPNKPLNCSLNNDSSKQPINNGQISSVEDNDEQLDDDVFEPSSSNNTSSATNLSTKKNQHSTIINNEHARNDYRMTIYSTSATSEISDGYTNLRKYNDPLGNSIEIEATSTKRRSQSLSALQQQQQNVANNQGTTEKSVISGGQSPVKSQNTTNYTIAGIVSPKRLPTVTVGPAAATTTTPPPPVNSNPLMISQPPMSSPNKPLNCSLNNDSSKQPINNGQISSVEDNDEQLDDDVFEPSSSNNTSSATNLSTKKNQHSTIINNEHARNDYRMTIYSTSATSEISDGYTNLRKYNDPLGNSIEIEATSTKRRSQSLSALQQQQQNVANNQGTTEKSVISGGSKIESMSPMTKNKIRRPMNAFMIFSKKHRKLVHKKHPNQDNRTVSKILGEWWYALKPEEKAPYNELASSYKDAHFKLHPEWKWCSKDRRKSSSSGKSCATNNISSSLPAPGMADGKARNGSVDGPDPIDQDHCLTIPELPNGTNSRGQNDIIPLTIVKYNSICPDGGGHNESTLKNNIKDEPITKNDTTSEDEQMIIDEADRKEMHLNKNGMRRQMEYKQKTTAVSASTSVDLKCCERVTDSDVEDAGHDYRKVTSNSTEKDEQHVETTPPPATCKPTPLKALPPTLDSSIMSYKQMSMLSYPSPKNPIGGAFKTMPISPKSTKHEEQQQQVIIKQEDLIDAKHIKQEPPSPYKLNGSNATGCLSRNITSPSSSTPGGTSSGQNSGNIFTFNMPVAATTAQHMQQQAAQRTPPSTEQRDEEINNENEMDADQIDMKNEMEHEDETYDDNYNEYETETDFDTDIEHQNEIKTLTPTTMSSNHTTKMTGNCIRIIAKTPTPSTMGRKHFSIVRRSLTPQQHIPSPHRQQINHWRFRRVKTPPTVITRVPTPYINQEPHQCTVMTPTALLPLQTTKTPSNTAKQITIIRTLTTPPPLFFKGGLQKVSTIPATNFTTIATVVSAKEASASSAHQKSYTITTTTSSYCDSRSLTSTSSNNDELPFTKMQSSTLCSSPPPQTTTTATTTTPIPTLNNKNITAMPLIRQILTFKNEPLNHYHQRSQHKKQTNADSNGTKATGRAAMLYDALVLDTLNDADMTDENGYASKVLAGENENLLKQQLSQQPQQQLNKMNKAPQTMLLITDANSLNRHQQQSIAQQLLQHNLGQSPSTGTASAAMRPSISFISKITLPANARLLTTATTSALSQKTNSNSSSAGTGTSGGSITIIPTAAKTNTNNNHITNKTVATNVTAGAATITTAEGTMLCATSSNSVPSSPAGVVSCSGNLIQPQQGQKKQILFAVNNMLAHSQYTILPMHQQQHTQQQPQPAHNAPPMQYIFKKHNNNNQSEPVSSSEQNTIILHNCTQSGDTTMSLSPASHRASLPSTPKSAAEMVNFRRNSGDGSVDDDTTLSSQEKDEKEMQLQQQQIKQQFVLAPTPAQLGRAPLQRRKNMCKLQYVLLYQAHNDYYYYIFMILLWLAVGSVSTTDQDNNPSKNVFTNTILANNSTTKNLHSPQVDSDSSPIIGHISNANNTLVTALPTPTSSSTTPNSDELLPMTVSSSSSLSSSSQICTVNNTNSSNPKSPKSNLIQRKKQQQQADDKSSSLASSVLADFEKKYEALPQFKPKDCQSPSAIAVPSSPRVYGTNYRKKNTGAVPPQPVQRILNEEEGNDETSSVPATPTQRFFGPDFNIDTLRELESSDQTGRSPRTPQTPLQSARSDVSEKGHRKLLEQRRNLVLQLFAEHGLFPSAQATIAFQTKHIDVFPRRQDLQLKIREVRQKQMSQSGYTPQSAGPITPSENVNTATAPAFNNNNNNNVTNNTFSGTGTGCQHIAQLIDHE</sequence>
<dbReference type="PANTHER" id="PTHR13059">
    <property type="entry name" value="HMG-BOX TRANSCRIPTION FACTOR BBX"/>
    <property type="match status" value="1"/>
</dbReference>
<feature type="compositionally biased region" description="Basic and acidic residues" evidence="7">
    <location>
        <begin position="1709"/>
        <end position="1723"/>
    </location>
</feature>
<dbReference type="InterPro" id="IPR009071">
    <property type="entry name" value="HMG_box_dom"/>
</dbReference>
<dbReference type="SUPFAM" id="SSF47095">
    <property type="entry name" value="HMG-box"/>
    <property type="match status" value="1"/>
</dbReference>
<feature type="region of interest" description="Disordered" evidence="7">
    <location>
        <begin position="2316"/>
        <end position="2335"/>
    </location>
</feature>
<feature type="region of interest" description="Disordered" evidence="7">
    <location>
        <begin position="580"/>
        <end position="604"/>
    </location>
</feature>
<feature type="region of interest" description="Disordered" evidence="7">
    <location>
        <begin position="1"/>
        <end position="94"/>
    </location>
</feature>
<feature type="compositionally biased region" description="Polar residues" evidence="7">
    <location>
        <begin position="2479"/>
        <end position="2489"/>
    </location>
</feature>
<feature type="compositionally biased region" description="Low complexity" evidence="7">
    <location>
        <begin position="630"/>
        <end position="643"/>
    </location>
</feature>
<dbReference type="Pfam" id="PF25981">
    <property type="entry name" value="HTH_Cic_C"/>
    <property type="match status" value="1"/>
</dbReference>
<feature type="region of interest" description="Disordered" evidence="7">
    <location>
        <begin position="1803"/>
        <end position="1891"/>
    </location>
</feature>
<dbReference type="GO" id="GO:0000977">
    <property type="term" value="F:RNA polymerase II transcription regulatory region sequence-specific DNA binding"/>
    <property type="evidence" value="ECO:0007669"/>
    <property type="project" value="TreeGrafter"/>
</dbReference>
<accession>A0A1B0BF66</accession>
<feature type="compositionally biased region" description="Polar residues" evidence="7">
    <location>
        <begin position="1813"/>
        <end position="1825"/>
    </location>
</feature>
<feature type="compositionally biased region" description="Low complexity" evidence="7">
    <location>
        <begin position="21"/>
        <end position="50"/>
    </location>
</feature>
<name>A0A1B0BF66_9MUSC</name>
<feature type="region of interest" description="Disordered" evidence="7">
    <location>
        <begin position="2648"/>
        <end position="2719"/>
    </location>
</feature>
<proteinExistence type="predicted"/>